<feature type="domain" description="Exoribonuclease phosphorolytic" evidence="11">
    <location>
        <begin position="31"/>
        <end position="163"/>
    </location>
</feature>
<reference evidence="14" key="1">
    <citation type="submission" date="2014-03" db="EMBL/GenBank/DDBJ databases">
        <authorList>
            <person name="Aksoy S."/>
            <person name="Warren W."/>
            <person name="Wilson R.K."/>
        </authorList>
    </citation>
    <scope>NUCLEOTIDE SEQUENCE [LARGE SCALE GENOMIC DNA]</scope>
    <source>
        <strain evidence="14">IAEA</strain>
    </source>
</reference>
<evidence type="ECO:0000256" key="9">
    <source>
        <dbReference type="ARBA" id="ARBA00023242"/>
    </source>
</evidence>
<name>A0A1A9W695_9MUSC</name>
<evidence type="ECO:0000259" key="12">
    <source>
        <dbReference type="Pfam" id="PF03725"/>
    </source>
</evidence>
<dbReference type="GO" id="GO:0000467">
    <property type="term" value="P:exonucleolytic trimming to generate mature 3'-end of 5.8S rRNA from tricistronic rRNA transcript (SSU-rRNA, 5.8S rRNA, LSU-rRNA)"/>
    <property type="evidence" value="ECO:0007669"/>
    <property type="project" value="TreeGrafter"/>
</dbReference>
<keyword evidence="6" id="KW-0698">rRNA processing</keyword>
<evidence type="ECO:0000256" key="8">
    <source>
        <dbReference type="ARBA" id="ARBA00022884"/>
    </source>
</evidence>
<dbReference type="GO" id="GO:0071028">
    <property type="term" value="P:nuclear mRNA surveillance"/>
    <property type="evidence" value="ECO:0007669"/>
    <property type="project" value="TreeGrafter"/>
</dbReference>
<dbReference type="PANTHER" id="PTHR11097">
    <property type="entry name" value="EXOSOME COMPLEX EXONUCLEASE RIBOSOMAL RNA PROCESSING PROTEIN"/>
    <property type="match status" value="1"/>
</dbReference>
<evidence type="ECO:0000259" key="11">
    <source>
        <dbReference type="Pfam" id="PF01138"/>
    </source>
</evidence>
<comment type="subcellular location">
    <subcellularLocation>
        <location evidence="1">Cytoplasm</location>
    </subcellularLocation>
    <subcellularLocation>
        <location evidence="2">Nucleus</location>
        <location evidence="2">Nucleolus</location>
    </subcellularLocation>
</comment>
<dbReference type="SUPFAM" id="SSF54211">
    <property type="entry name" value="Ribosomal protein S5 domain 2-like"/>
    <property type="match status" value="1"/>
</dbReference>
<dbReference type="GO" id="GO:0016075">
    <property type="term" value="P:rRNA catabolic process"/>
    <property type="evidence" value="ECO:0007669"/>
    <property type="project" value="TreeGrafter"/>
</dbReference>
<dbReference type="InterPro" id="IPR001247">
    <property type="entry name" value="ExoRNase_PH_dom1"/>
</dbReference>
<dbReference type="Pfam" id="PF01138">
    <property type="entry name" value="RNase_PH"/>
    <property type="match status" value="1"/>
</dbReference>
<dbReference type="GO" id="GO:0034475">
    <property type="term" value="P:U4 snRNA 3'-end processing"/>
    <property type="evidence" value="ECO:0007669"/>
    <property type="project" value="TreeGrafter"/>
</dbReference>
<keyword evidence="7" id="KW-0271">Exosome</keyword>
<accession>A0A1A9W695</accession>
<dbReference type="InterPro" id="IPR036345">
    <property type="entry name" value="ExoRNase_PH_dom2_sf"/>
</dbReference>
<evidence type="ECO:0000313" key="13">
    <source>
        <dbReference type="EnsemblMetazoa" id="GBRI007760-PA"/>
    </source>
</evidence>
<evidence type="ECO:0000256" key="4">
    <source>
        <dbReference type="ARBA" id="ARBA00019572"/>
    </source>
</evidence>
<keyword evidence="14" id="KW-1185">Reference proteome</keyword>
<dbReference type="GO" id="GO:0034476">
    <property type="term" value="P:U5 snRNA 3'-end processing"/>
    <property type="evidence" value="ECO:0007669"/>
    <property type="project" value="TreeGrafter"/>
</dbReference>
<proteinExistence type="inferred from homology"/>
<evidence type="ECO:0000256" key="2">
    <source>
        <dbReference type="ARBA" id="ARBA00004604"/>
    </source>
</evidence>
<dbReference type="InterPro" id="IPR033100">
    <property type="entry name" value="Rrp45"/>
</dbReference>
<evidence type="ECO:0000256" key="6">
    <source>
        <dbReference type="ARBA" id="ARBA00022552"/>
    </source>
</evidence>
<dbReference type="AlphaFoldDB" id="A0A1A9W695"/>
<dbReference type="GO" id="GO:0000176">
    <property type="term" value="C:nuclear exosome (RNase complex)"/>
    <property type="evidence" value="ECO:0007669"/>
    <property type="project" value="TreeGrafter"/>
</dbReference>
<dbReference type="GO" id="GO:0005730">
    <property type="term" value="C:nucleolus"/>
    <property type="evidence" value="ECO:0007669"/>
    <property type="project" value="UniProtKB-SubCell"/>
</dbReference>
<reference evidence="13" key="2">
    <citation type="submission" date="2020-05" db="UniProtKB">
        <authorList>
            <consortium name="EnsemblMetazoa"/>
        </authorList>
    </citation>
    <scope>IDENTIFICATION</scope>
    <source>
        <strain evidence="13">IAEA</strain>
    </source>
</reference>
<feature type="domain" description="Exoribonuclease phosphorolytic" evidence="12">
    <location>
        <begin position="189"/>
        <end position="255"/>
    </location>
</feature>
<keyword evidence="9" id="KW-0539">Nucleus</keyword>
<comment type="similarity">
    <text evidence="3">Belongs to the RNase PH family.</text>
</comment>
<dbReference type="GO" id="GO:0071035">
    <property type="term" value="P:nuclear polyadenylation-dependent rRNA catabolic process"/>
    <property type="evidence" value="ECO:0007669"/>
    <property type="project" value="TreeGrafter"/>
</dbReference>
<evidence type="ECO:0000256" key="5">
    <source>
        <dbReference type="ARBA" id="ARBA00022490"/>
    </source>
</evidence>
<evidence type="ECO:0000313" key="14">
    <source>
        <dbReference type="Proteomes" id="UP000091820"/>
    </source>
</evidence>
<dbReference type="GO" id="GO:0071038">
    <property type="term" value="P:TRAMP-dependent tRNA surveillance pathway"/>
    <property type="evidence" value="ECO:0007669"/>
    <property type="project" value="TreeGrafter"/>
</dbReference>
<dbReference type="STRING" id="37001.A0A1A9W695"/>
<dbReference type="InterPro" id="IPR015847">
    <property type="entry name" value="ExoRNase_PH_dom2"/>
</dbReference>
<keyword evidence="5" id="KW-0963">Cytoplasm</keyword>
<evidence type="ECO:0000256" key="1">
    <source>
        <dbReference type="ARBA" id="ARBA00004496"/>
    </source>
</evidence>
<dbReference type="FunFam" id="3.30.230.70:FF:000005">
    <property type="entry name" value="Exosome complex component RRP45"/>
    <property type="match status" value="1"/>
</dbReference>
<keyword evidence="8" id="KW-0694">RNA-binding</keyword>
<dbReference type="Pfam" id="PF03725">
    <property type="entry name" value="RNase_PH_C"/>
    <property type="match status" value="1"/>
</dbReference>
<dbReference type="PANTHER" id="PTHR11097:SF14">
    <property type="entry name" value="EXOSOME COMPLEX COMPONENT RRP45"/>
    <property type="match status" value="1"/>
</dbReference>
<dbReference type="CDD" id="cd11368">
    <property type="entry name" value="RNase_PH_RRP45"/>
    <property type="match status" value="1"/>
</dbReference>
<dbReference type="Proteomes" id="UP000091820">
    <property type="component" value="Unassembled WGS sequence"/>
</dbReference>
<evidence type="ECO:0000256" key="7">
    <source>
        <dbReference type="ARBA" id="ARBA00022835"/>
    </source>
</evidence>
<dbReference type="GO" id="GO:0034473">
    <property type="term" value="P:U1 snRNA 3'-end processing"/>
    <property type="evidence" value="ECO:0007669"/>
    <property type="project" value="TreeGrafter"/>
</dbReference>
<dbReference type="InterPro" id="IPR020568">
    <property type="entry name" value="Ribosomal_Su5_D2-typ_SF"/>
</dbReference>
<dbReference type="InterPro" id="IPR050590">
    <property type="entry name" value="Exosome_comp_Rrp42_subfam"/>
</dbReference>
<evidence type="ECO:0000256" key="3">
    <source>
        <dbReference type="ARBA" id="ARBA00006678"/>
    </source>
</evidence>
<dbReference type="GO" id="GO:0000177">
    <property type="term" value="C:cytoplasmic exosome (RNase complex)"/>
    <property type="evidence" value="ECO:0007669"/>
    <property type="project" value="TreeGrafter"/>
</dbReference>
<protein>
    <recommendedName>
        <fullName evidence="4">Exosome complex component RRP45</fullName>
    </recommendedName>
    <alternativeName>
        <fullName evidence="10">Exosome component 9</fullName>
    </alternativeName>
</protein>
<organism evidence="13 14">
    <name type="scientific">Glossina brevipalpis</name>
    <dbReference type="NCBI Taxonomy" id="37001"/>
    <lineage>
        <taxon>Eukaryota</taxon>
        <taxon>Metazoa</taxon>
        <taxon>Ecdysozoa</taxon>
        <taxon>Arthropoda</taxon>
        <taxon>Hexapoda</taxon>
        <taxon>Insecta</taxon>
        <taxon>Pterygota</taxon>
        <taxon>Neoptera</taxon>
        <taxon>Endopterygota</taxon>
        <taxon>Diptera</taxon>
        <taxon>Brachycera</taxon>
        <taxon>Muscomorpha</taxon>
        <taxon>Hippoboscoidea</taxon>
        <taxon>Glossinidae</taxon>
        <taxon>Glossina</taxon>
    </lineage>
</organism>
<dbReference type="InterPro" id="IPR027408">
    <property type="entry name" value="PNPase/RNase_PH_dom_sf"/>
</dbReference>
<dbReference type="GO" id="GO:0035925">
    <property type="term" value="F:mRNA 3'-UTR AU-rich region binding"/>
    <property type="evidence" value="ECO:0007669"/>
    <property type="project" value="TreeGrafter"/>
</dbReference>
<evidence type="ECO:0000256" key="10">
    <source>
        <dbReference type="ARBA" id="ARBA00032660"/>
    </source>
</evidence>
<sequence length="407" mass="45413">MKETPLSPCEKNFVIQAIKQNQRLDGRNNDEFRSLKINYGADWGSVIVALGETKVLAQVSSELGQPKATRPNEGLLHINVELGPMAASHFEAGRNCELTVQLNRTLERTFKDSRAVDLESLCVISEEHVWLLRVDLNVLNHEGNLIACCSVATLCALAHFRRPEVSIIKDEIRIHTSAEKEPLRMVMHHYPVCVTYVIFDDGRIALADPTLLEERTSDTQLIFGLNSFEELCCLNLGGSALKSPMLLLQCSKKAAKHVKNVVDLVKTSLEKDSEARETGKKVGFAECFRENAIITLDKDRLVLRLRNFTFNDASEDDQSSKETALYSSVNDKPNTKWIPEALSDSNDNSFSIESDAGASVSDEHLETTAQECLEYDGSQTNFPLNRMTHTIGQNGNSDSEEEEKIIL</sequence>
<dbReference type="Gene3D" id="3.30.230.70">
    <property type="entry name" value="GHMP Kinase, N-terminal domain"/>
    <property type="match status" value="1"/>
</dbReference>
<dbReference type="EnsemblMetazoa" id="GBRI007760-RA">
    <property type="protein sequence ID" value="GBRI007760-PA"/>
    <property type="gene ID" value="GBRI007760"/>
</dbReference>
<dbReference type="VEuPathDB" id="VectorBase:GBRI007760"/>
<dbReference type="SUPFAM" id="SSF55666">
    <property type="entry name" value="Ribonuclease PH domain 2-like"/>
    <property type="match status" value="1"/>
</dbReference>